<keyword evidence="2" id="KW-0472">Membrane</keyword>
<proteinExistence type="predicted"/>
<dbReference type="InterPro" id="IPR005534">
    <property type="entry name" value="Curli_assmbl/transp-comp_CsgG"/>
</dbReference>
<dbReference type="AlphaFoldDB" id="A0A1F7F8X0"/>
<evidence type="ECO:0000256" key="2">
    <source>
        <dbReference type="SAM" id="Phobius"/>
    </source>
</evidence>
<feature type="compositionally biased region" description="Polar residues" evidence="1">
    <location>
        <begin position="184"/>
        <end position="194"/>
    </location>
</feature>
<sequence length="203" mass="22143">MRKSIFILVILTSIVFPEQNTLAVSELDAKGITKDDAQILTDKLRSGLVQTSGYTVLERGKMDEILKEQGFQQSGACSESDCFVQMGQILGVTHMVTGSIGKIGGMYSINVRLIAVSTGKIVRDVTEEYKGNIEDLLGTEMNVVVKKLMGLKVEEKKNHTWMWITAGMVGIAGAGTAYYFLSSDKGSSSGTPEKQTFDLDVSW</sequence>
<dbReference type="Proteomes" id="UP000179243">
    <property type="component" value="Unassembled WGS sequence"/>
</dbReference>
<dbReference type="EMBL" id="MFYX01000097">
    <property type="protein sequence ID" value="OGK03110.1"/>
    <property type="molecule type" value="Genomic_DNA"/>
</dbReference>
<dbReference type="Pfam" id="PF03783">
    <property type="entry name" value="CsgG"/>
    <property type="match status" value="1"/>
</dbReference>
<keyword evidence="2" id="KW-0812">Transmembrane</keyword>
<evidence type="ECO:0000256" key="1">
    <source>
        <dbReference type="SAM" id="MobiDB-lite"/>
    </source>
</evidence>
<name>A0A1F7F8X0_UNCRA</name>
<comment type="caution">
    <text evidence="3">The sequence shown here is derived from an EMBL/GenBank/DDBJ whole genome shotgun (WGS) entry which is preliminary data.</text>
</comment>
<evidence type="ECO:0000313" key="3">
    <source>
        <dbReference type="EMBL" id="OGK03110.1"/>
    </source>
</evidence>
<dbReference type="Gene3D" id="3.40.50.10610">
    <property type="entry name" value="ABC-type transport auxiliary lipoprotein component"/>
    <property type="match status" value="1"/>
</dbReference>
<feature type="region of interest" description="Disordered" evidence="1">
    <location>
        <begin position="184"/>
        <end position="203"/>
    </location>
</feature>
<reference evidence="3 4" key="1">
    <citation type="journal article" date="2016" name="Nat. Commun.">
        <title>Thousands of microbial genomes shed light on interconnected biogeochemical processes in an aquifer system.</title>
        <authorList>
            <person name="Anantharaman K."/>
            <person name="Brown C.T."/>
            <person name="Hug L.A."/>
            <person name="Sharon I."/>
            <person name="Castelle C.J."/>
            <person name="Probst A.J."/>
            <person name="Thomas B.C."/>
            <person name="Singh A."/>
            <person name="Wilkins M.J."/>
            <person name="Karaoz U."/>
            <person name="Brodie E.L."/>
            <person name="Williams K.H."/>
            <person name="Hubbard S.S."/>
            <person name="Banfield J.F."/>
        </authorList>
    </citation>
    <scope>NUCLEOTIDE SEQUENCE [LARGE SCALE GENOMIC DNA]</scope>
</reference>
<evidence type="ECO:0000313" key="4">
    <source>
        <dbReference type="Proteomes" id="UP000179243"/>
    </source>
</evidence>
<feature type="transmembrane region" description="Helical" evidence="2">
    <location>
        <begin position="161"/>
        <end position="181"/>
    </location>
</feature>
<protein>
    <submittedName>
        <fullName evidence="3">Uncharacterized protein</fullName>
    </submittedName>
</protein>
<accession>A0A1F7F8X0</accession>
<gene>
    <name evidence="3" type="ORF">A2519_06865</name>
</gene>
<keyword evidence="2" id="KW-1133">Transmembrane helix</keyword>
<organism evidence="3 4">
    <name type="scientific">Candidatus Raymondbacteria bacterium RIFOXYD12_FULL_49_13</name>
    <dbReference type="NCBI Taxonomy" id="1817890"/>
    <lineage>
        <taxon>Bacteria</taxon>
        <taxon>Raymondiibacteriota</taxon>
    </lineage>
</organism>
<dbReference type="GO" id="GO:0030288">
    <property type="term" value="C:outer membrane-bounded periplasmic space"/>
    <property type="evidence" value="ECO:0007669"/>
    <property type="project" value="InterPro"/>
</dbReference>